<dbReference type="AlphaFoldDB" id="A0A317SHF1"/>
<dbReference type="Proteomes" id="UP000246991">
    <property type="component" value="Unassembled WGS sequence"/>
</dbReference>
<feature type="compositionally biased region" description="Polar residues" evidence="1">
    <location>
        <begin position="248"/>
        <end position="258"/>
    </location>
</feature>
<dbReference type="EMBL" id="PYWC01000091">
    <property type="protein sequence ID" value="PWW72910.1"/>
    <property type="molecule type" value="Genomic_DNA"/>
</dbReference>
<feature type="compositionally biased region" description="Basic and acidic residues" evidence="1">
    <location>
        <begin position="187"/>
        <end position="213"/>
    </location>
</feature>
<name>A0A317SHF1_9PEZI</name>
<feature type="compositionally biased region" description="Basic and acidic residues" evidence="1">
    <location>
        <begin position="150"/>
        <end position="176"/>
    </location>
</feature>
<evidence type="ECO:0000256" key="1">
    <source>
        <dbReference type="SAM" id="MobiDB-lite"/>
    </source>
</evidence>
<reference evidence="2 3" key="1">
    <citation type="submission" date="2018-03" db="EMBL/GenBank/DDBJ databases">
        <title>Genomes of Pezizomycetes fungi and the evolution of truffles.</title>
        <authorList>
            <person name="Murat C."/>
            <person name="Payen T."/>
            <person name="Noel B."/>
            <person name="Kuo A."/>
            <person name="Martin F.M."/>
        </authorList>
    </citation>
    <scope>NUCLEOTIDE SEQUENCE [LARGE SCALE GENOMIC DNA]</scope>
    <source>
        <strain evidence="2">091103-1</strain>
    </source>
</reference>
<gene>
    <name evidence="2" type="ORF">C7212DRAFT_335492</name>
</gene>
<protein>
    <submittedName>
        <fullName evidence="2">Uncharacterized protein</fullName>
    </submittedName>
</protein>
<evidence type="ECO:0000313" key="2">
    <source>
        <dbReference type="EMBL" id="PWW72910.1"/>
    </source>
</evidence>
<organism evidence="2 3">
    <name type="scientific">Tuber magnatum</name>
    <name type="common">white Piedmont truffle</name>
    <dbReference type="NCBI Taxonomy" id="42249"/>
    <lineage>
        <taxon>Eukaryota</taxon>
        <taxon>Fungi</taxon>
        <taxon>Dikarya</taxon>
        <taxon>Ascomycota</taxon>
        <taxon>Pezizomycotina</taxon>
        <taxon>Pezizomycetes</taxon>
        <taxon>Pezizales</taxon>
        <taxon>Tuberaceae</taxon>
        <taxon>Tuber</taxon>
    </lineage>
</organism>
<sequence>MSESMEPHMYQNLLAQTADLVKTLTEFANIFCKIHDHKMARMVDNPDRKSPGYGMIISCGEADVAWKAEIMRNGDMESITRYRKLYHSVEPESEETRIQLIPLRTWEGLQCHHILKLHRSGQLKKDWWNYPIVINEKESDNNDDSSTKNNLEDKISPIEAGDRGPESSKPVDHTCSDGKNTILEASDCYKDTKGTEDKSELHMSGKKENKDDSNNGSKDGNLEDSKKDERNSSNGSQENGQDEKDFRYTNTNIIMSKI</sequence>
<feature type="region of interest" description="Disordered" evidence="1">
    <location>
        <begin position="137"/>
        <end position="258"/>
    </location>
</feature>
<accession>A0A317SHF1</accession>
<evidence type="ECO:0000313" key="3">
    <source>
        <dbReference type="Proteomes" id="UP000246991"/>
    </source>
</evidence>
<proteinExistence type="predicted"/>
<keyword evidence="3" id="KW-1185">Reference proteome</keyword>
<comment type="caution">
    <text evidence="2">The sequence shown here is derived from an EMBL/GenBank/DDBJ whole genome shotgun (WGS) entry which is preliminary data.</text>
</comment>
<feature type="compositionally biased region" description="Basic and acidic residues" evidence="1">
    <location>
        <begin position="220"/>
        <end position="231"/>
    </location>
</feature>